<keyword evidence="6" id="KW-0206">Cytoskeleton</keyword>
<evidence type="ECO:0000256" key="1">
    <source>
        <dbReference type="ARBA" id="ARBA00004245"/>
    </source>
</evidence>
<dbReference type="EMBL" id="JABFTP020000042">
    <property type="protein sequence ID" value="KAL3270687.1"/>
    <property type="molecule type" value="Genomic_DNA"/>
</dbReference>
<evidence type="ECO:0000256" key="6">
    <source>
        <dbReference type="ARBA" id="ARBA00023212"/>
    </source>
</evidence>
<keyword evidence="3" id="KW-0963">Cytoplasm</keyword>
<keyword evidence="10" id="KW-1133">Transmembrane helix</keyword>
<comment type="subcellular location">
    <subcellularLocation>
        <location evidence="1">Cytoplasm</location>
        <location evidence="1">Cytoskeleton</location>
    </subcellularLocation>
</comment>
<dbReference type="PANTHER" id="PTHR16056:SF16">
    <property type="entry name" value="REGULATOR OF MICROTUBULE DYNAMICS PROTEIN 1"/>
    <property type="match status" value="1"/>
</dbReference>
<evidence type="ECO:0000313" key="11">
    <source>
        <dbReference type="EMBL" id="KAL3270687.1"/>
    </source>
</evidence>
<keyword evidence="12" id="KW-1185">Reference proteome</keyword>
<reference evidence="11 12" key="1">
    <citation type="journal article" date="2021" name="BMC Biol.">
        <title>Horizontally acquired antibacterial genes associated with adaptive radiation of ladybird beetles.</title>
        <authorList>
            <person name="Li H.S."/>
            <person name="Tang X.F."/>
            <person name="Huang Y.H."/>
            <person name="Xu Z.Y."/>
            <person name="Chen M.L."/>
            <person name="Du X.Y."/>
            <person name="Qiu B.Y."/>
            <person name="Chen P.T."/>
            <person name="Zhang W."/>
            <person name="Slipinski A."/>
            <person name="Escalona H.E."/>
            <person name="Waterhouse R.M."/>
            <person name="Zwick A."/>
            <person name="Pang H."/>
        </authorList>
    </citation>
    <scope>NUCLEOTIDE SEQUENCE [LARGE SCALE GENOMIC DNA]</scope>
    <source>
        <strain evidence="11">SYSU2018</strain>
    </source>
</reference>
<keyword evidence="10" id="KW-0812">Transmembrane</keyword>
<evidence type="ECO:0000313" key="12">
    <source>
        <dbReference type="Proteomes" id="UP001516400"/>
    </source>
</evidence>
<evidence type="ECO:0000256" key="8">
    <source>
        <dbReference type="ARBA" id="ARBA00041958"/>
    </source>
</evidence>
<dbReference type="InterPro" id="IPR011990">
    <property type="entry name" value="TPR-like_helical_dom_sf"/>
</dbReference>
<dbReference type="SUPFAM" id="SSF48452">
    <property type="entry name" value="TPR-like"/>
    <property type="match status" value="1"/>
</dbReference>
<dbReference type="Proteomes" id="UP001516400">
    <property type="component" value="Unassembled WGS sequence"/>
</dbReference>
<dbReference type="InterPro" id="IPR049039">
    <property type="entry name" value="RMD1-3_a_helical_rpt"/>
</dbReference>
<evidence type="ECO:0000256" key="9">
    <source>
        <dbReference type="PROSITE-ProRule" id="PRU00339"/>
    </source>
</evidence>
<dbReference type="Pfam" id="PF21033">
    <property type="entry name" value="RMD1-3"/>
    <property type="match status" value="1"/>
</dbReference>
<dbReference type="PANTHER" id="PTHR16056">
    <property type="entry name" value="REGULATOR OF MICROTUBULE DYNAMICS PROTEIN"/>
    <property type="match status" value="1"/>
</dbReference>
<evidence type="ECO:0000256" key="3">
    <source>
        <dbReference type="ARBA" id="ARBA00022490"/>
    </source>
</evidence>
<comment type="subunit">
    <text evidence="2">Interacts with microtubules.</text>
</comment>
<protein>
    <recommendedName>
        <fullName evidence="7">Regulator of microtubule dynamics protein 1</fullName>
    </recommendedName>
    <alternativeName>
        <fullName evidence="8">Protein FAM82B</fullName>
    </alternativeName>
</protein>
<comment type="caution">
    <text evidence="11">The sequence shown here is derived from an EMBL/GenBank/DDBJ whole genome shotgun (WGS) entry which is preliminary data.</text>
</comment>
<name>A0ABD2MX49_9CUCU</name>
<evidence type="ECO:0000256" key="10">
    <source>
        <dbReference type="SAM" id="Phobius"/>
    </source>
</evidence>
<dbReference type="Gene3D" id="1.25.40.10">
    <property type="entry name" value="Tetratricopeptide repeat domain"/>
    <property type="match status" value="2"/>
</dbReference>
<dbReference type="PROSITE" id="PS50005">
    <property type="entry name" value="TPR"/>
    <property type="match status" value="1"/>
</dbReference>
<keyword evidence="10" id="KW-0472">Membrane</keyword>
<keyword evidence="4" id="KW-0677">Repeat</keyword>
<organism evidence="11 12">
    <name type="scientific">Cryptolaemus montrouzieri</name>
    <dbReference type="NCBI Taxonomy" id="559131"/>
    <lineage>
        <taxon>Eukaryota</taxon>
        <taxon>Metazoa</taxon>
        <taxon>Ecdysozoa</taxon>
        <taxon>Arthropoda</taxon>
        <taxon>Hexapoda</taxon>
        <taxon>Insecta</taxon>
        <taxon>Pterygota</taxon>
        <taxon>Neoptera</taxon>
        <taxon>Endopterygota</taxon>
        <taxon>Coleoptera</taxon>
        <taxon>Polyphaga</taxon>
        <taxon>Cucujiformia</taxon>
        <taxon>Coccinelloidea</taxon>
        <taxon>Coccinellidae</taxon>
        <taxon>Scymninae</taxon>
        <taxon>Scymnini</taxon>
        <taxon>Cryptolaemus</taxon>
    </lineage>
</organism>
<feature type="repeat" description="TPR" evidence="9">
    <location>
        <begin position="300"/>
        <end position="333"/>
    </location>
</feature>
<evidence type="ECO:0000256" key="5">
    <source>
        <dbReference type="ARBA" id="ARBA00022803"/>
    </source>
</evidence>
<evidence type="ECO:0000256" key="7">
    <source>
        <dbReference type="ARBA" id="ARBA00039966"/>
    </source>
</evidence>
<dbReference type="GO" id="GO:0005856">
    <property type="term" value="C:cytoskeleton"/>
    <property type="evidence" value="ECO:0007669"/>
    <property type="project" value="UniProtKB-SubCell"/>
</dbReference>
<keyword evidence="5 9" id="KW-0802">TPR repeat</keyword>
<accession>A0ABD2MX49</accession>
<gene>
    <name evidence="11" type="ORF">HHI36_021215</name>
</gene>
<proteinExistence type="predicted"/>
<evidence type="ECO:0000256" key="4">
    <source>
        <dbReference type="ARBA" id="ARBA00022737"/>
    </source>
</evidence>
<dbReference type="AlphaFoldDB" id="A0ABD2MX49"/>
<evidence type="ECO:0000256" key="2">
    <source>
        <dbReference type="ARBA" id="ARBA00011375"/>
    </source>
</evidence>
<dbReference type="InterPro" id="IPR019734">
    <property type="entry name" value="TPR_rpt"/>
</dbReference>
<sequence length="354" mass="40326">MSPLPQTVTAFVGAAVLGVVSAAAVYIVEQYRHEKRRHAMAQDLARLDSELSFVRRELDKLMQQQSERSSKTKRIRRSTKANSVITSTTSEFMSAGDLESSDLEFYDVSDEETDQSMSNPLEKALKDIDNKLNSSTDLEECLDRLKDLCIEHPENPQLLWRIGKCHHKIEKSQKDEGQKKEHMDKGIEACEASIKLDPNQAEAHKWMAILVGSRSGTRPMKERIQDGQLFKKHVDIAISIDPSDASLHHLVGRFCFEVAGLKWYERKVAATLYADPPKATYEEALEHFLEADKLIDYEWKENRLCTAKCYIALGKYKEALEWLDKADKVKPEEVGDDSVNQEVKSLLAKYASYR</sequence>
<feature type="transmembrane region" description="Helical" evidence="10">
    <location>
        <begin position="6"/>
        <end position="28"/>
    </location>
</feature>